<reference evidence="1 2" key="1">
    <citation type="journal article" date="2020" name="Nature">
        <title>Six reference-quality genomes reveal evolution of bat adaptations.</title>
        <authorList>
            <person name="Jebb D."/>
            <person name="Huang Z."/>
            <person name="Pippel M."/>
            <person name="Hughes G.M."/>
            <person name="Lavrichenko K."/>
            <person name="Devanna P."/>
            <person name="Winkler S."/>
            <person name="Jermiin L.S."/>
            <person name="Skirmuntt E.C."/>
            <person name="Katzourakis A."/>
            <person name="Burkitt-Gray L."/>
            <person name="Ray D.A."/>
            <person name="Sullivan K.A.M."/>
            <person name="Roscito J.G."/>
            <person name="Kirilenko B.M."/>
            <person name="Davalos L.M."/>
            <person name="Corthals A.P."/>
            <person name="Power M.L."/>
            <person name="Jones G."/>
            <person name="Ransome R.D."/>
            <person name="Dechmann D.K.N."/>
            <person name="Locatelli A.G."/>
            <person name="Puechmaille S.J."/>
            <person name="Fedrigo O."/>
            <person name="Jarvis E.D."/>
            <person name="Hiller M."/>
            <person name="Vernes S.C."/>
            <person name="Myers E.W."/>
            <person name="Teeling E.C."/>
        </authorList>
    </citation>
    <scope>NUCLEOTIDE SEQUENCE [LARGE SCALE GENOMIC DNA]</scope>
    <source>
        <strain evidence="1">Bat1K_MPI-CBG_1</strain>
    </source>
</reference>
<evidence type="ECO:0000313" key="1">
    <source>
        <dbReference type="EMBL" id="KAF6099974.1"/>
    </source>
</evidence>
<gene>
    <name evidence="1" type="ORF">HJG60_011690</name>
</gene>
<dbReference type="Proteomes" id="UP000664940">
    <property type="component" value="Unassembled WGS sequence"/>
</dbReference>
<name>A0A833ZWA7_9CHIR</name>
<protein>
    <submittedName>
        <fullName evidence="1">Uncharacterized protein</fullName>
    </submittedName>
</protein>
<dbReference type="AlphaFoldDB" id="A0A833ZWA7"/>
<organism evidence="1 2">
    <name type="scientific">Phyllostomus discolor</name>
    <name type="common">pale spear-nosed bat</name>
    <dbReference type="NCBI Taxonomy" id="89673"/>
    <lineage>
        <taxon>Eukaryota</taxon>
        <taxon>Metazoa</taxon>
        <taxon>Chordata</taxon>
        <taxon>Craniata</taxon>
        <taxon>Vertebrata</taxon>
        <taxon>Euteleostomi</taxon>
        <taxon>Mammalia</taxon>
        <taxon>Eutheria</taxon>
        <taxon>Laurasiatheria</taxon>
        <taxon>Chiroptera</taxon>
        <taxon>Yangochiroptera</taxon>
        <taxon>Phyllostomidae</taxon>
        <taxon>Phyllostominae</taxon>
        <taxon>Phyllostomus</taxon>
    </lineage>
</organism>
<sequence>MAKLVECKNCLHNIPFWIPSWLHSYHFISPHTPTVLGVPALELPVFIAVPRRPIAQVLLKEDIVPIPLASLPRGAAGRGVGPASPPLCCHSHSRHLKTGKEFGGCVTQGSPETQNQQDVHTQVLHTLVGTHMLHIYFFKELALAIMKTW</sequence>
<comment type="caution">
    <text evidence="1">The sequence shown here is derived from an EMBL/GenBank/DDBJ whole genome shotgun (WGS) entry which is preliminary data.</text>
</comment>
<evidence type="ECO:0000313" key="2">
    <source>
        <dbReference type="Proteomes" id="UP000664940"/>
    </source>
</evidence>
<accession>A0A833ZWA7</accession>
<proteinExistence type="predicted"/>
<dbReference type="EMBL" id="JABVXQ010000007">
    <property type="protein sequence ID" value="KAF6099974.1"/>
    <property type="molecule type" value="Genomic_DNA"/>
</dbReference>